<evidence type="ECO:0000313" key="2">
    <source>
        <dbReference type="Proteomes" id="UP000054248"/>
    </source>
</evidence>
<dbReference type="EMBL" id="KN822966">
    <property type="protein sequence ID" value="KIO30983.1"/>
    <property type="molecule type" value="Genomic_DNA"/>
</dbReference>
<sequence length="58" mass="6249">MMLETESAVLRLLLRCRGWQRAVNGVGSGRMRGRGAAKCLVVQTVGKRLGEGTLVYSG</sequence>
<keyword evidence="2" id="KW-1185">Reference proteome</keyword>
<dbReference type="HOGENOM" id="CLU_2980804_0_0_1"/>
<protein>
    <submittedName>
        <fullName evidence="1">Uncharacterized protein</fullName>
    </submittedName>
</protein>
<reference evidence="2" key="2">
    <citation type="submission" date="2015-01" db="EMBL/GenBank/DDBJ databases">
        <title>Evolutionary Origins and Diversification of the Mycorrhizal Mutualists.</title>
        <authorList>
            <consortium name="DOE Joint Genome Institute"/>
            <consortium name="Mycorrhizal Genomics Consortium"/>
            <person name="Kohler A."/>
            <person name="Kuo A."/>
            <person name="Nagy L.G."/>
            <person name="Floudas D."/>
            <person name="Copeland A."/>
            <person name="Barry K.W."/>
            <person name="Cichocki N."/>
            <person name="Veneault-Fourrey C."/>
            <person name="LaButti K."/>
            <person name="Lindquist E.A."/>
            <person name="Lipzen A."/>
            <person name="Lundell T."/>
            <person name="Morin E."/>
            <person name="Murat C."/>
            <person name="Riley R."/>
            <person name="Ohm R."/>
            <person name="Sun H."/>
            <person name="Tunlid A."/>
            <person name="Henrissat B."/>
            <person name="Grigoriev I.V."/>
            <person name="Hibbett D.S."/>
            <person name="Martin F."/>
        </authorList>
    </citation>
    <scope>NUCLEOTIDE SEQUENCE [LARGE SCALE GENOMIC DNA]</scope>
    <source>
        <strain evidence="2">MUT 4182</strain>
    </source>
</reference>
<name>A0A0C3LAS9_9AGAM</name>
<evidence type="ECO:0000313" key="1">
    <source>
        <dbReference type="EMBL" id="KIO30983.1"/>
    </source>
</evidence>
<organism evidence="1 2">
    <name type="scientific">Tulasnella calospora MUT 4182</name>
    <dbReference type="NCBI Taxonomy" id="1051891"/>
    <lineage>
        <taxon>Eukaryota</taxon>
        <taxon>Fungi</taxon>
        <taxon>Dikarya</taxon>
        <taxon>Basidiomycota</taxon>
        <taxon>Agaricomycotina</taxon>
        <taxon>Agaricomycetes</taxon>
        <taxon>Cantharellales</taxon>
        <taxon>Tulasnellaceae</taxon>
        <taxon>Tulasnella</taxon>
    </lineage>
</organism>
<accession>A0A0C3LAS9</accession>
<dbReference type="AlphaFoldDB" id="A0A0C3LAS9"/>
<proteinExistence type="predicted"/>
<gene>
    <name evidence="1" type="ORF">M407DRAFT_241922</name>
</gene>
<reference evidence="1 2" key="1">
    <citation type="submission" date="2014-04" db="EMBL/GenBank/DDBJ databases">
        <authorList>
            <consortium name="DOE Joint Genome Institute"/>
            <person name="Kuo A."/>
            <person name="Girlanda M."/>
            <person name="Perotto S."/>
            <person name="Kohler A."/>
            <person name="Nagy L.G."/>
            <person name="Floudas D."/>
            <person name="Copeland A."/>
            <person name="Barry K.W."/>
            <person name="Cichocki N."/>
            <person name="Veneault-Fourrey C."/>
            <person name="LaButti K."/>
            <person name="Lindquist E.A."/>
            <person name="Lipzen A."/>
            <person name="Lundell T."/>
            <person name="Morin E."/>
            <person name="Murat C."/>
            <person name="Sun H."/>
            <person name="Tunlid A."/>
            <person name="Henrissat B."/>
            <person name="Grigoriev I.V."/>
            <person name="Hibbett D.S."/>
            <person name="Martin F."/>
            <person name="Nordberg H.P."/>
            <person name="Cantor M.N."/>
            <person name="Hua S.X."/>
        </authorList>
    </citation>
    <scope>NUCLEOTIDE SEQUENCE [LARGE SCALE GENOMIC DNA]</scope>
    <source>
        <strain evidence="1 2">MUT 4182</strain>
    </source>
</reference>
<dbReference type="Proteomes" id="UP000054248">
    <property type="component" value="Unassembled WGS sequence"/>
</dbReference>